<keyword evidence="4" id="KW-1185">Reference proteome</keyword>
<gene>
    <name evidence="3" type="ORF">LAESUDRAFT_541747</name>
</gene>
<dbReference type="Pfam" id="PF20415">
    <property type="entry name" value="DUF6699"/>
    <property type="match status" value="1"/>
</dbReference>
<protein>
    <recommendedName>
        <fullName evidence="2">DUF6699 domain-containing protein</fullName>
    </recommendedName>
</protein>
<feature type="domain" description="DUF6699" evidence="2">
    <location>
        <begin position="176"/>
        <end position="311"/>
    </location>
</feature>
<dbReference type="RefSeq" id="XP_040766913.1">
    <property type="nucleotide sequence ID" value="XM_040902871.1"/>
</dbReference>
<feature type="compositionally biased region" description="Polar residues" evidence="1">
    <location>
        <begin position="94"/>
        <end position="103"/>
    </location>
</feature>
<dbReference type="OrthoDB" id="2970175at2759"/>
<sequence length="335" mass="37736">MFMRLLKGADSIPPAPKLGRLELPDIGEGDVYHISPLQMSAVLQDSSSDDEGSTSPLLPVAPSHRPSSPQTEILKPRRKIRSPRPDSPLYPTRRTVSTTQPDSSDWKAGSAPSTPEDKLSSSRPLTPQPGAPEARSDTSTPAKPLKGILKPAPPLQPVTLHWQLLPFDPAWSKKKIYFDVARPVHFIRDHTHMPPVALTDFDLLKPASEVPLTKMDIRCSQLPHWDIFVKPSIPGGIRCIDVYDAIYQTFHCKLTTIEKDYYIPSERRTRCEAQFRRRCRESPALEAVELRDGMRRVDLLEGRTIFMGLRRPVDTDDKPDSYWVLDLGLPNDSRK</sequence>
<evidence type="ECO:0000313" key="3">
    <source>
        <dbReference type="EMBL" id="KZT09173.1"/>
    </source>
</evidence>
<dbReference type="EMBL" id="KV427612">
    <property type="protein sequence ID" value="KZT09173.1"/>
    <property type="molecule type" value="Genomic_DNA"/>
</dbReference>
<feature type="region of interest" description="Disordered" evidence="1">
    <location>
        <begin position="44"/>
        <end position="149"/>
    </location>
</feature>
<proteinExistence type="predicted"/>
<organism evidence="3 4">
    <name type="scientific">Laetiporus sulphureus 93-53</name>
    <dbReference type="NCBI Taxonomy" id="1314785"/>
    <lineage>
        <taxon>Eukaryota</taxon>
        <taxon>Fungi</taxon>
        <taxon>Dikarya</taxon>
        <taxon>Basidiomycota</taxon>
        <taxon>Agaricomycotina</taxon>
        <taxon>Agaricomycetes</taxon>
        <taxon>Polyporales</taxon>
        <taxon>Laetiporus</taxon>
    </lineage>
</organism>
<name>A0A165FM05_9APHY</name>
<dbReference type="AlphaFoldDB" id="A0A165FM05"/>
<accession>A0A165FM05</accession>
<evidence type="ECO:0000313" key="4">
    <source>
        <dbReference type="Proteomes" id="UP000076871"/>
    </source>
</evidence>
<dbReference type="Proteomes" id="UP000076871">
    <property type="component" value="Unassembled WGS sequence"/>
</dbReference>
<evidence type="ECO:0000259" key="2">
    <source>
        <dbReference type="Pfam" id="PF20415"/>
    </source>
</evidence>
<reference evidence="3 4" key="1">
    <citation type="journal article" date="2016" name="Mol. Biol. Evol.">
        <title>Comparative Genomics of Early-Diverging Mushroom-Forming Fungi Provides Insights into the Origins of Lignocellulose Decay Capabilities.</title>
        <authorList>
            <person name="Nagy L.G."/>
            <person name="Riley R."/>
            <person name="Tritt A."/>
            <person name="Adam C."/>
            <person name="Daum C."/>
            <person name="Floudas D."/>
            <person name="Sun H."/>
            <person name="Yadav J.S."/>
            <person name="Pangilinan J."/>
            <person name="Larsson K.H."/>
            <person name="Matsuura K."/>
            <person name="Barry K."/>
            <person name="Labutti K."/>
            <person name="Kuo R."/>
            <person name="Ohm R.A."/>
            <person name="Bhattacharya S.S."/>
            <person name="Shirouzu T."/>
            <person name="Yoshinaga Y."/>
            <person name="Martin F.M."/>
            <person name="Grigoriev I.V."/>
            <person name="Hibbett D.S."/>
        </authorList>
    </citation>
    <scope>NUCLEOTIDE SEQUENCE [LARGE SCALE GENOMIC DNA]</scope>
    <source>
        <strain evidence="3 4">93-53</strain>
    </source>
</reference>
<dbReference type="GeneID" id="63819902"/>
<dbReference type="InParanoid" id="A0A165FM05"/>
<dbReference type="InterPro" id="IPR046522">
    <property type="entry name" value="DUF6699"/>
</dbReference>
<evidence type="ECO:0000256" key="1">
    <source>
        <dbReference type="SAM" id="MobiDB-lite"/>
    </source>
</evidence>